<protein>
    <recommendedName>
        <fullName evidence="6">HTH luxR-type domain-containing protein</fullName>
    </recommendedName>
</protein>
<organism evidence="7 8">
    <name type="scientific">Candidatus Aveggerthella stercoripullorum</name>
    <dbReference type="NCBI Taxonomy" id="2840688"/>
    <lineage>
        <taxon>Bacteria</taxon>
        <taxon>Bacillati</taxon>
        <taxon>Actinomycetota</taxon>
        <taxon>Coriobacteriia</taxon>
        <taxon>Eggerthellales</taxon>
        <taxon>Eggerthellaceae</taxon>
        <taxon>Eggerthellaceae incertae sedis</taxon>
        <taxon>Candidatus Aveggerthella</taxon>
    </lineage>
</organism>
<dbReference type="InterPro" id="IPR016032">
    <property type="entry name" value="Sig_transdc_resp-reg_C-effctor"/>
</dbReference>
<evidence type="ECO:0000256" key="2">
    <source>
        <dbReference type="ARBA" id="ARBA00023125"/>
    </source>
</evidence>
<feature type="transmembrane region" description="Helical" evidence="5">
    <location>
        <begin position="160"/>
        <end position="180"/>
    </location>
</feature>
<keyword evidence="1" id="KW-0805">Transcription regulation</keyword>
<dbReference type="PROSITE" id="PS51257">
    <property type="entry name" value="PROKAR_LIPOPROTEIN"/>
    <property type="match status" value="1"/>
</dbReference>
<dbReference type="AlphaFoldDB" id="A0A9D0ZYP7"/>
<feature type="transmembrane region" description="Helical" evidence="5">
    <location>
        <begin position="48"/>
        <end position="66"/>
    </location>
</feature>
<feature type="transmembrane region" description="Helical" evidence="5">
    <location>
        <begin position="262"/>
        <end position="281"/>
    </location>
</feature>
<evidence type="ECO:0000256" key="5">
    <source>
        <dbReference type="SAM" id="Phobius"/>
    </source>
</evidence>
<feature type="region of interest" description="Disordered" evidence="4">
    <location>
        <begin position="386"/>
        <end position="433"/>
    </location>
</feature>
<feature type="transmembrane region" description="Helical" evidence="5">
    <location>
        <begin position="134"/>
        <end position="154"/>
    </location>
</feature>
<proteinExistence type="predicted"/>
<reference evidence="7" key="1">
    <citation type="submission" date="2020-10" db="EMBL/GenBank/DDBJ databases">
        <authorList>
            <person name="Gilroy R."/>
        </authorList>
    </citation>
    <scope>NUCLEOTIDE SEQUENCE</scope>
    <source>
        <strain evidence="7">ChiGjej1B1-2707</strain>
    </source>
</reference>
<dbReference type="InterPro" id="IPR000792">
    <property type="entry name" value="Tscrpt_reg_LuxR_C"/>
</dbReference>
<evidence type="ECO:0000313" key="8">
    <source>
        <dbReference type="Proteomes" id="UP000824261"/>
    </source>
</evidence>
<dbReference type="PRINTS" id="PR00038">
    <property type="entry name" value="HTHLUXR"/>
</dbReference>
<keyword evidence="2" id="KW-0238">DNA-binding</keyword>
<feature type="transmembrane region" description="Helical" evidence="5">
    <location>
        <begin position="234"/>
        <end position="253"/>
    </location>
</feature>
<evidence type="ECO:0000256" key="4">
    <source>
        <dbReference type="SAM" id="MobiDB-lite"/>
    </source>
</evidence>
<dbReference type="GO" id="GO:0003677">
    <property type="term" value="F:DNA binding"/>
    <property type="evidence" value="ECO:0007669"/>
    <property type="project" value="UniProtKB-KW"/>
</dbReference>
<comment type="caution">
    <text evidence="7">The sequence shown here is derived from an EMBL/GenBank/DDBJ whole genome shotgun (WGS) entry which is preliminary data.</text>
</comment>
<evidence type="ECO:0000313" key="7">
    <source>
        <dbReference type="EMBL" id="HIR00939.1"/>
    </source>
</evidence>
<feature type="transmembrane region" description="Helical" evidence="5">
    <location>
        <begin position="7"/>
        <end position="28"/>
    </location>
</feature>
<accession>A0A9D0ZYP7</accession>
<feature type="domain" description="HTH luxR-type" evidence="6">
    <location>
        <begin position="444"/>
        <end position="509"/>
    </location>
</feature>
<reference evidence="7" key="2">
    <citation type="journal article" date="2021" name="PeerJ">
        <title>Extensive microbial diversity within the chicken gut microbiome revealed by metagenomics and culture.</title>
        <authorList>
            <person name="Gilroy R."/>
            <person name="Ravi A."/>
            <person name="Getino M."/>
            <person name="Pursley I."/>
            <person name="Horton D.L."/>
            <person name="Alikhan N.F."/>
            <person name="Baker D."/>
            <person name="Gharbi K."/>
            <person name="Hall N."/>
            <person name="Watson M."/>
            <person name="Adriaenssens E.M."/>
            <person name="Foster-Nyarko E."/>
            <person name="Jarju S."/>
            <person name="Secka A."/>
            <person name="Antonio M."/>
            <person name="Oren A."/>
            <person name="Chaudhuri R.R."/>
            <person name="La Ragione R."/>
            <person name="Hildebrand F."/>
            <person name="Pallen M.J."/>
        </authorList>
    </citation>
    <scope>NUCLEOTIDE SEQUENCE</scope>
    <source>
        <strain evidence="7">ChiGjej1B1-2707</strain>
    </source>
</reference>
<keyword evidence="5" id="KW-0472">Membrane</keyword>
<feature type="transmembrane region" description="Helical" evidence="5">
    <location>
        <begin position="78"/>
        <end position="96"/>
    </location>
</feature>
<dbReference type="PROSITE" id="PS50043">
    <property type="entry name" value="HTH_LUXR_2"/>
    <property type="match status" value="1"/>
</dbReference>
<dbReference type="Pfam" id="PF00196">
    <property type="entry name" value="GerE"/>
    <property type="match status" value="1"/>
</dbReference>
<dbReference type="CDD" id="cd06170">
    <property type="entry name" value="LuxR_C_like"/>
    <property type="match status" value="1"/>
</dbReference>
<name>A0A9D0ZYP7_9ACTN</name>
<dbReference type="EMBL" id="DVGB01000015">
    <property type="protein sequence ID" value="HIR00939.1"/>
    <property type="molecule type" value="Genomic_DNA"/>
</dbReference>
<gene>
    <name evidence="7" type="ORF">IAA69_01490</name>
</gene>
<keyword evidence="5" id="KW-0812">Transmembrane</keyword>
<evidence type="ECO:0000256" key="3">
    <source>
        <dbReference type="ARBA" id="ARBA00023163"/>
    </source>
</evidence>
<dbReference type="Gene3D" id="1.10.10.10">
    <property type="entry name" value="Winged helix-like DNA-binding domain superfamily/Winged helix DNA-binding domain"/>
    <property type="match status" value="1"/>
</dbReference>
<dbReference type="SUPFAM" id="SSF46894">
    <property type="entry name" value="C-terminal effector domain of the bipartite response regulators"/>
    <property type="match status" value="1"/>
</dbReference>
<feature type="transmembrane region" description="Helical" evidence="5">
    <location>
        <begin position="350"/>
        <end position="370"/>
    </location>
</feature>
<dbReference type="Proteomes" id="UP000824261">
    <property type="component" value="Unassembled WGS sequence"/>
</dbReference>
<feature type="transmembrane region" description="Helical" evidence="5">
    <location>
        <begin position="102"/>
        <end position="122"/>
    </location>
</feature>
<feature type="transmembrane region" description="Helical" evidence="5">
    <location>
        <begin position="287"/>
        <end position="306"/>
    </location>
</feature>
<sequence>MRQKFGSFAPCASAAGAACWLAWIMVVYSGDSFLAAPKEAYDASSSAFILSTFALSVGLIAAACFPRQASRLVRSTRGLIAASCVGGVASVAASLSSSMLPLFVASTVLTGLTTAVIALRCAEWTANLDIKDAVLGMFIALVVSVMAYGTISLARIHLGAWFSIVSLGLLVPASAVLLIAGDIEEDEFDPSLSLPRSFWRLVAFLAILFFALCSVRGYYPNATDVGSFAVSRTIVGLILIAIGIVGMMAIILVPRKTSYGSLFYGMLIVATLSVVLVPVLGFSSLGAGVLGSISFGVSMITGWAWLSRVAYRSGAPVVRVFGFGFGFNCLTATAGFVLGARLYAVGSETSVAMVGYALVTACLVAALVLLRKEDMANVVVPVELGESGTPDGERAEGKQAASTRDGSPEQAAGRQDGAPAPADDKADALPASTGKPQFKIKCQLIAEEHGLSSREAEVFLLLARGRDAQAVAEELFISFNTARTHIRHVYTKLDVHSRHELMDLVNNSKLELLE</sequence>
<dbReference type="PANTHER" id="PTHR44688">
    <property type="entry name" value="DNA-BINDING TRANSCRIPTIONAL ACTIVATOR DEVR_DOSR"/>
    <property type="match status" value="1"/>
</dbReference>
<evidence type="ECO:0000259" key="6">
    <source>
        <dbReference type="PROSITE" id="PS50043"/>
    </source>
</evidence>
<dbReference type="SMART" id="SM00421">
    <property type="entry name" value="HTH_LUXR"/>
    <property type="match status" value="1"/>
</dbReference>
<dbReference type="InterPro" id="IPR036388">
    <property type="entry name" value="WH-like_DNA-bd_sf"/>
</dbReference>
<feature type="transmembrane region" description="Helical" evidence="5">
    <location>
        <begin position="201"/>
        <end position="219"/>
    </location>
</feature>
<dbReference type="GO" id="GO:0006355">
    <property type="term" value="P:regulation of DNA-templated transcription"/>
    <property type="evidence" value="ECO:0007669"/>
    <property type="project" value="InterPro"/>
</dbReference>
<dbReference type="PANTHER" id="PTHR44688:SF25">
    <property type="entry name" value="HTH LUXR-TYPE DOMAIN-CONTAINING PROTEIN"/>
    <property type="match status" value="1"/>
</dbReference>
<keyword evidence="5" id="KW-1133">Transmembrane helix</keyword>
<evidence type="ECO:0000256" key="1">
    <source>
        <dbReference type="ARBA" id="ARBA00023015"/>
    </source>
</evidence>
<keyword evidence="3" id="KW-0804">Transcription</keyword>
<feature type="transmembrane region" description="Helical" evidence="5">
    <location>
        <begin position="318"/>
        <end position="344"/>
    </location>
</feature>